<feature type="coiled-coil region" evidence="1">
    <location>
        <begin position="70"/>
        <end position="97"/>
    </location>
</feature>
<keyword evidence="1" id="KW-0175">Coiled coil</keyword>
<dbReference type="Proteomes" id="UP001151760">
    <property type="component" value="Unassembled WGS sequence"/>
</dbReference>
<reference evidence="3" key="1">
    <citation type="journal article" date="2022" name="Int. J. Mol. Sci.">
        <title>Draft Genome of Tanacetum Coccineum: Genomic Comparison of Closely Related Tanacetum-Family Plants.</title>
        <authorList>
            <person name="Yamashiro T."/>
            <person name="Shiraishi A."/>
            <person name="Nakayama K."/>
            <person name="Satake H."/>
        </authorList>
    </citation>
    <scope>NUCLEOTIDE SEQUENCE</scope>
</reference>
<feature type="domain" description="CCHC-type" evidence="2">
    <location>
        <begin position="481"/>
        <end position="497"/>
    </location>
</feature>
<evidence type="ECO:0000313" key="4">
    <source>
        <dbReference type="Proteomes" id="UP001151760"/>
    </source>
</evidence>
<reference evidence="3" key="2">
    <citation type="submission" date="2022-01" db="EMBL/GenBank/DDBJ databases">
        <authorList>
            <person name="Yamashiro T."/>
            <person name="Shiraishi A."/>
            <person name="Satake H."/>
            <person name="Nakayama K."/>
        </authorList>
    </citation>
    <scope>NUCLEOTIDE SEQUENCE</scope>
</reference>
<keyword evidence="4" id="KW-1185">Reference proteome</keyword>
<dbReference type="InterPro" id="IPR001878">
    <property type="entry name" value="Znf_CCHC"/>
</dbReference>
<dbReference type="Gene3D" id="4.10.60.10">
    <property type="entry name" value="Zinc finger, CCHC-type"/>
    <property type="match status" value="1"/>
</dbReference>
<sequence length="606" mass="68683">MKALSTRMVAAVKLLPTRTVDGVETIVPPTTVEHKLARKNELKARGTLLMALPNEHQLKFNTYKSAMSLIEAIEKSLEGLDQTYDRLQKLISQLKIHGETIFEEDLNLKLLKSLPSEWKTNTLIWRNKPDLETLSMDDLYNNLKIYEYEVIGLSTTSQNTQNVAFVSSNNTSSTNEAVKTAHGVSTTNSKANASTLPNVNSPSDAIIYSFFASQSNSSQLDNEDLKQIDPDDLEEMDLKWQMAMLTMRARRFLKKTRRNLGVNGTDTIGFDKTKVECCNCHRRDHFARECRAPRENRNREPSDQAEEGPTNFALMAYTSLGSSSSDSEVNDKYKTDEGYHAVPPPYTRNFMPPKPDLVLADEDEYVFSESVTSVPAVATSEVKTSVSKHKSVSEPLIEDWISDSEDENETKSKRKPSFAKVDFVKSNEHVKLPKESVKKVENNMQAKYPRKNSQSPRGNKRNWNNLMTQKLGNNFELKNKACYVCDSFNHLIKDCDFYEKKMVEKPVWNNARRANHQNSQRTTHLHPKGNFVPKAVLMKSGHKTLNTTRQNSSKAAVSVNTARPINTAFPRPIMNYANPTSNVFIRAHSHVRGSFNKFTTNKNKQS</sequence>
<comment type="caution">
    <text evidence="3">The sequence shown here is derived from an EMBL/GenBank/DDBJ whole genome shotgun (WGS) entry which is preliminary data.</text>
</comment>
<name>A0ABQ5IFG6_9ASTR</name>
<gene>
    <name evidence="3" type="ORF">Tco_1094422</name>
</gene>
<feature type="domain" description="CCHC-type" evidence="2">
    <location>
        <begin position="276"/>
        <end position="292"/>
    </location>
</feature>
<protein>
    <recommendedName>
        <fullName evidence="2">CCHC-type domain-containing protein</fullName>
    </recommendedName>
</protein>
<dbReference type="EMBL" id="BQNB010020718">
    <property type="protein sequence ID" value="GJT98904.1"/>
    <property type="molecule type" value="Genomic_DNA"/>
</dbReference>
<evidence type="ECO:0000256" key="1">
    <source>
        <dbReference type="SAM" id="Coils"/>
    </source>
</evidence>
<accession>A0ABQ5IFG6</accession>
<dbReference type="SMART" id="SM00343">
    <property type="entry name" value="ZnF_C2HC"/>
    <property type="match status" value="2"/>
</dbReference>
<dbReference type="Pfam" id="PF14223">
    <property type="entry name" value="Retrotran_gag_2"/>
    <property type="match status" value="1"/>
</dbReference>
<evidence type="ECO:0000259" key="2">
    <source>
        <dbReference type="SMART" id="SM00343"/>
    </source>
</evidence>
<organism evidence="3 4">
    <name type="scientific">Tanacetum coccineum</name>
    <dbReference type="NCBI Taxonomy" id="301880"/>
    <lineage>
        <taxon>Eukaryota</taxon>
        <taxon>Viridiplantae</taxon>
        <taxon>Streptophyta</taxon>
        <taxon>Embryophyta</taxon>
        <taxon>Tracheophyta</taxon>
        <taxon>Spermatophyta</taxon>
        <taxon>Magnoliopsida</taxon>
        <taxon>eudicotyledons</taxon>
        <taxon>Gunneridae</taxon>
        <taxon>Pentapetalae</taxon>
        <taxon>asterids</taxon>
        <taxon>campanulids</taxon>
        <taxon>Asterales</taxon>
        <taxon>Asteraceae</taxon>
        <taxon>Asteroideae</taxon>
        <taxon>Anthemideae</taxon>
        <taxon>Anthemidinae</taxon>
        <taxon>Tanacetum</taxon>
    </lineage>
</organism>
<proteinExistence type="predicted"/>
<evidence type="ECO:0000313" key="3">
    <source>
        <dbReference type="EMBL" id="GJT98904.1"/>
    </source>
</evidence>